<dbReference type="InParanoid" id="A0A0H2RKI9"/>
<proteinExistence type="predicted"/>
<evidence type="ECO:0000313" key="2">
    <source>
        <dbReference type="Proteomes" id="UP000053477"/>
    </source>
</evidence>
<evidence type="ECO:0000313" key="1">
    <source>
        <dbReference type="EMBL" id="KLO12147.1"/>
    </source>
</evidence>
<keyword evidence="2" id="KW-1185">Reference proteome</keyword>
<dbReference type="EMBL" id="KQ085984">
    <property type="protein sequence ID" value="KLO12147.1"/>
    <property type="molecule type" value="Genomic_DNA"/>
</dbReference>
<name>A0A0H2RKI9_9AGAM</name>
<sequence length="70" mass="7589">MTTRDPKDAIACPERAHGAGPMFWNMYQRCFSKQNAASSARSYPSTPRPPKTYILPSATAAACPSRAEGL</sequence>
<reference evidence="1 2" key="1">
    <citation type="submission" date="2015-04" db="EMBL/GenBank/DDBJ databases">
        <title>Complete genome sequence of Schizopora paradoxa KUC8140, a cosmopolitan wood degrader in East Asia.</title>
        <authorList>
            <consortium name="DOE Joint Genome Institute"/>
            <person name="Min B."/>
            <person name="Park H."/>
            <person name="Jang Y."/>
            <person name="Kim J.-J."/>
            <person name="Kim K.H."/>
            <person name="Pangilinan J."/>
            <person name="Lipzen A."/>
            <person name="Riley R."/>
            <person name="Grigoriev I.V."/>
            <person name="Spatafora J.W."/>
            <person name="Choi I.-G."/>
        </authorList>
    </citation>
    <scope>NUCLEOTIDE SEQUENCE [LARGE SCALE GENOMIC DNA]</scope>
    <source>
        <strain evidence="1 2">KUC8140</strain>
    </source>
</reference>
<accession>A0A0H2RKI9</accession>
<gene>
    <name evidence="1" type="ORF">SCHPADRAFT_905428</name>
</gene>
<dbReference type="AlphaFoldDB" id="A0A0H2RKI9"/>
<protein>
    <submittedName>
        <fullName evidence="1">Uncharacterized protein</fullName>
    </submittedName>
</protein>
<organism evidence="1 2">
    <name type="scientific">Schizopora paradoxa</name>
    <dbReference type="NCBI Taxonomy" id="27342"/>
    <lineage>
        <taxon>Eukaryota</taxon>
        <taxon>Fungi</taxon>
        <taxon>Dikarya</taxon>
        <taxon>Basidiomycota</taxon>
        <taxon>Agaricomycotina</taxon>
        <taxon>Agaricomycetes</taxon>
        <taxon>Hymenochaetales</taxon>
        <taxon>Schizoporaceae</taxon>
        <taxon>Schizopora</taxon>
    </lineage>
</organism>
<dbReference type="Proteomes" id="UP000053477">
    <property type="component" value="Unassembled WGS sequence"/>
</dbReference>